<sequence>KFYGTLPTAHCLTVEETKMVKHEITTESGFTITSNTDDMFLDVALAFSLTKQTKGLYIGTVLDMIELRDALDSVISKHNLEENK</sequence>
<proteinExistence type="predicted"/>
<dbReference type="AlphaFoldDB" id="A0A0F8ZA75"/>
<gene>
    <name evidence="1" type="ORF">LCGC14_2720180</name>
</gene>
<evidence type="ECO:0000313" key="1">
    <source>
        <dbReference type="EMBL" id="KKK90717.1"/>
    </source>
</evidence>
<dbReference type="EMBL" id="LAZR01048971">
    <property type="protein sequence ID" value="KKK90717.1"/>
    <property type="molecule type" value="Genomic_DNA"/>
</dbReference>
<reference evidence="1" key="1">
    <citation type="journal article" date="2015" name="Nature">
        <title>Complex archaea that bridge the gap between prokaryotes and eukaryotes.</title>
        <authorList>
            <person name="Spang A."/>
            <person name="Saw J.H."/>
            <person name="Jorgensen S.L."/>
            <person name="Zaremba-Niedzwiedzka K."/>
            <person name="Martijn J."/>
            <person name="Lind A.E."/>
            <person name="van Eijk R."/>
            <person name="Schleper C."/>
            <person name="Guy L."/>
            <person name="Ettema T.J."/>
        </authorList>
    </citation>
    <scope>NUCLEOTIDE SEQUENCE</scope>
</reference>
<protein>
    <submittedName>
        <fullName evidence="1">Uncharacterized protein</fullName>
    </submittedName>
</protein>
<accession>A0A0F8ZA75</accession>
<comment type="caution">
    <text evidence="1">The sequence shown here is derived from an EMBL/GenBank/DDBJ whole genome shotgun (WGS) entry which is preliminary data.</text>
</comment>
<feature type="non-terminal residue" evidence="1">
    <location>
        <position position="1"/>
    </location>
</feature>
<organism evidence="1">
    <name type="scientific">marine sediment metagenome</name>
    <dbReference type="NCBI Taxonomy" id="412755"/>
    <lineage>
        <taxon>unclassified sequences</taxon>
        <taxon>metagenomes</taxon>
        <taxon>ecological metagenomes</taxon>
    </lineage>
</organism>
<name>A0A0F8ZA75_9ZZZZ</name>